<dbReference type="RefSeq" id="WP_110173088.1">
    <property type="nucleotide sequence ID" value="NZ_CP015136.1"/>
</dbReference>
<dbReference type="Gene3D" id="3.90.550.10">
    <property type="entry name" value="Spore Coat Polysaccharide Biosynthesis Protein SpsA, Chain A"/>
    <property type="match status" value="1"/>
</dbReference>
<feature type="domain" description="Nucleotidyl transferase" evidence="1">
    <location>
        <begin position="8"/>
        <end position="156"/>
    </location>
</feature>
<dbReference type="InterPro" id="IPR029044">
    <property type="entry name" value="Nucleotide-diphossugar_trans"/>
</dbReference>
<dbReference type="KEGG" id="abac:LuPra_04798"/>
<dbReference type="OrthoDB" id="9801899at2"/>
<sequence length="321" mass="33860">MTAWPPPALVLTAGLGTRLRPLSDYRAKPAMPVGRDALACHILRRLADAGIREAVLNLHHLPHTITREVGDGSQCGLRVRYSWEQPRVLGSAGGPRHAMPLVDADTLLIVNGDTLCDLPIRALWDAHVASGALVTLGLMPHPQPGRYGGVVIDAPDAAPDTRYRGPDSRLPTPDSRLLSAGAVTAFVPRTSAVPSVHFPGIQIVHRSVLAALPDGVLSESVLEVYPLLMKTEPGAVRGAVFDAHFDDVGTVEDYRRTCRALAGDADGNVIDPLATVAADARLRGCIVWPGARVPSGAVLDDVVVTGHAPLAAGTRLENVVA</sequence>
<dbReference type="AlphaFoldDB" id="A0A143PS35"/>
<keyword evidence="2" id="KW-0548">Nucleotidyltransferase</keyword>
<evidence type="ECO:0000313" key="3">
    <source>
        <dbReference type="Proteomes" id="UP000076079"/>
    </source>
</evidence>
<reference evidence="2 3" key="1">
    <citation type="journal article" date="2016" name="Genome Announc.">
        <title>First Complete Genome Sequence of a Subdivision 6 Acidobacterium Strain.</title>
        <authorList>
            <person name="Huang S."/>
            <person name="Vieira S."/>
            <person name="Bunk B."/>
            <person name="Riedel T."/>
            <person name="Sproer C."/>
            <person name="Overmann J."/>
        </authorList>
    </citation>
    <scope>NUCLEOTIDE SEQUENCE [LARGE SCALE GENOMIC DNA]</scope>
    <source>
        <strain evidence="3">DSM 100886 HEG_-6_39</strain>
    </source>
</reference>
<dbReference type="GO" id="GO:0008878">
    <property type="term" value="F:glucose-1-phosphate adenylyltransferase activity"/>
    <property type="evidence" value="ECO:0007669"/>
    <property type="project" value="UniProtKB-EC"/>
</dbReference>
<name>A0A143PS35_LUTPR</name>
<dbReference type="InterPro" id="IPR050486">
    <property type="entry name" value="Mannose-1P_guanyltransferase"/>
</dbReference>
<evidence type="ECO:0000259" key="1">
    <source>
        <dbReference type="Pfam" id="PF00483"/>
    </source>
</evidence>
<dbReference type="SUPFAM" id="SSF53448">
    <property type="entry name" value="Nucleotide-diphospho-sugar transferases"/>
    <property type="match status" value="1"/>
</dbReference>
<dbReference type="InterPro" id="IPR005835">
    <property type="entry name" value="NTP_transferase_dom"/>
</dbReference>
<organism evidence="2 3">
    <name type="scientific">Luteitalea pratensis</name>
    <dbReference type="NCBI Taxonomy" id="1855912"/>
    <lineage>
        <taxon>Bacteria</taxon>
        <taxon>Pseudomonadati</taxon>
        <taxon>Acidobacteriota</taxon>
        <taxon>Vicinamibacteria</taxon>
        <taxon>Vicinamibacterales</taxon>
        <taxon>Vicinamibacteraceae</taxon>
        <taxon>Luteitalea</taxon>
    </lineage>
</organism>
<reference evidence="3" key="2">
    <citation type="submission" date="2016-04" db="EMBL/GenBank/DDBJ databases">
        <title>First Complete Genome Sequence of a Subdivision 6 Acidobacterium.</title>
        <authorList>
            <person name="Huang S."/>
            <person name="Vieira S."/>
            <person name="Bunk B."/>
            <person name="Riedel T."/>
            <person name="Sproeer C."/>
            <person name="Overmann J."/>
        </authorList>
    </citation>
    <scope>NUCLEOTIDE SEQUENCE [LARGE SCALE GENOMIC DNA]</scope>
    <source>
        <strain evidence="3">DSM 100886 HEG_-6_39</strain>
    </source>
</reference>
<accession>A0A143PS35</accession>
<dbReference type="Pfam" id="PF00483">
    <property type="entry name" value="NTP_transferase"/>
    <property type="match status" value="1"/>
</dbReference>
<protein>
    <submittedName>
        <fullName evidence="2">Glucose-1-phosphate adenylyltransferase</fullName>
        <ecNumber evidence="2">2.7.7.27</ecNumber>
    </submittedName>
</protein>
<evidence type="ECO:0000313" key="2">
    <source>
        <dbReference type="EMBL" id="AMY11547.1"/>
    </source>
</evidence>
<keyword evidence="2" id="KW-0808">Transferase</keyword>
<dbReference type="Proteomes" id="UP000076079">
    <property type="component" value="Chromosome"/>
</dbReference>
<proteinExistence type="predicted"/>
<keyword evidence="3" id="KW-1185">Reference proteome</keyword>
<dbReference type="EMBL" id="CP015136">
    <property type="protein sequence ID" value="AMY11547.1"/>
    <property type="molecule type" value="Genomic_DNA"/>
</dbReference>
<gene>
    <name evidence="2" type="primary">glgC_3</name>
    <name evidence="2" type="ORF">LuPra_04798</name>
</gene>
<dbReference type="EC" id="2.7.7.27" evidence="2"/>
<dbReference type="PANTHER" id="PTHR22572">
    <property type="entry name" value="SUGAR-1-PHOSPHATE GUANYL TRANSFERASE"/>
    <property type="match status" value="1"/>
</dbReference>
<dbReference type="STRING" id="1855912.LuPra_04798"/>